<dbReference type="PROSITE" id="PS00216">
    <property type="entry name" value="SUGAR_TRANSPORT_1"/>
    <property type="match status" value="2"/>
</dbReference>
<keyword evidence="4 8" id="KW-0812">Transmembrane</keyword>
<evidence type="ECO:0000256" key="1">
    <source>
        <dbReference type="ARBA" id="ARBA00004141"/>
    </source>
</evidence>
<dbReference type="SUPFAM" id="SSF103473">
    <property type="entry name" value="MFS general substrate transporter"/>
    <property type="match status" value="1"/>
</dbReference>
<feature type="transmembrane region" description="Helical" evidence="8">
    <location>
        <begin position="444"/>
        <end position="466"/>
    </location>
</feature>
<dbReference type="InterPro" id="IPR020846">
    <property type="entry name" value="MFS_dom"/>
</dbReference>
<comment type="subcellular location">
    <subcellularLocation>
        <location evidence="1">Membrane</location>
        <topology evidence="1">Multi-pass membrane protein</topology>
    </subcellularLocation>
</comment>
<feature type="transmembrane region" description="Helical" evidence="8">
    <location>
        <begin position="382"/>
        <end position="405"/>
    </location>
</feature>
<organism evidence="10 11">
    <name type="scientific">Fusarium venenatum</name>
    <dbReference type="NCBI Taxonomy" id="56646"/>
    <lineage>
        <taxon>Eukaryota</taxon>
        <taxon>Fungi</taxon>
        <taxon>Dikarya</taxon>
        <taxon>Ascomycota</taxon>
        <taxon>Pezizomycotina</taxon>
        <taxon>Sordariomycetes</taxon>
        <taxon>Hypocreomycetidae</taxon>
        <taxon>Hypocreales</taxon>
        <taxon>Nectriaceae</taxon>
        <taxon>Fusarium</taxon>
    </lineage>
</organism>
<dbReference type="EMBL" id="LN649231">
    <property type="protein sequence ID" value="CEI68112.1"/>
    <property type="molecule type" value="Genomic_DNA"/>
</dbReference>
<dbReference type="PANTHER" id="PTHR48022:SF64">
    <property type="entry name" value="MAJOR FACILITATOR SUPERFAMILY (MFS) PROFILE DOMAIN-CONTAINING PROTEIN"/>
    <property type="match status" value="1"/>
</dbReference>
<dbReference type="AlphaFoldDB" id="A0A2L2TAX4"/>
<keyword evidence="11" id="KW-1185">Reference proteome</keyword>
<keyword evidence="6 8" id="KW-0472">Membrane</keyword>
<evidence type="ECO:0000256" key="5">
    <source>
        <dbReference type="ARBA" id="ARBA00022989"/>
    </source>
</evidence>
<feature type="domain" description="Major facilitator superfamily (MFS) profile" evidence="9">
    <location>
        <begin position="26"/>
        <end position="472"/>
    </location>
</feature>
<dbReference type="PRINTS" id="PR00171">
    <property type="entry name" value="SUGRTRNSPORT"/>
</dbReference>
<dbReference type="GO" id="GO:0016020">
    <property type="term" value="C:membrane"/>
    <property type="evidence" value="ECO:0007669"/>
    <property type="project" value="UniProtKB-SubCell"/>
</dbReference>
<comment type="similarity">
    <text evidence="2 7">Belongs to the major facilitator superfamily. Sugar transporter (TC 2.A.1.1) family.</text>
</comment>
<evidence type="ECO:0000259" key="9">
    <source>
        <dbReference type="PROSITE" id="PS50850"/>
    </source>
</evidence>
<evidence type="ECO:0000256" key="8">
    <source>
        <dbReference type="SAM" id="Phobius"/>
    </source>
</evidence>
<dbReference type="Proteomes" id="UP000245910">
    <property type="component" value="Chromosome III"/>
</dbReference>
<dbReference type="InterPro" id="IPR050360">
    <property type="entry name" value="MFS_Sugar_Transporters"/>
</dbReference>
<evidence type="ECO:0000313" key="11">
    <source>
        <dbReference type="Proteomes" id="UP000245910"/>
    </source>
</evidence>
<dbReference type="NCBIfam" id="TIGR00879">
    <property type="entry name" value="SP"/>
    <property type="match status" value="1"/>
</dbReference>
<evidence type="ECO:0000256" key="7">
    <source>
        <dbReference type="RuleBase" id="RU003346"/>
    </source>
</evidence>
<feature type="transmembrane region" description="Helical" evidence="8">
    <location>
        <begin position="152"/>
        <end position="173"/>
    </location>
</feature>
<evidence type="ECO:0000256" key="4">
    <source>
        <dbReference type="ARBA" id="ARBA00022692"/>
    </source>
</evidence>
<feature type="transmembrane region" description="Helical" evidence="8">
    <location>
        <begin position="120"/>
        <end position="140"/>
    </location>
</feature>
<dbReference type="Pfam" id="PF00083">
    <property type="entry name" value="Sugar_tr"/>
    <property type="match status" value="1"/>
</dbReference>
<proteinExistence type="inferred from homology"/>
<keyword evidence="3 7" id="KW-0813">Transport</keyword>
<feature type="transmembrane region" description="Helical" evidence="8">
    <location>
        <begin position="348"/>
        <end position="370"/>
    </location>
</feature>
<dbReference type="PANTHER" id="PTHR48022">
    <property type="entry name" value="PLASTIDIC GLUCOSE TRANSPORTER 4"/>
    <property type="match status" value="1"/>
</dbReference>
<name>A0A2L2TAX4_9HYPO</name>
<keyword evidence="5 8" id="KW-1133">Transmembrane helix</keyword>
<feature type="transmembrane region" description="Helical" evidence="8">
    <location>
        <begin position="417"/>
        <end position="438"/>
    </location>
</feature>
<dbReference type="FunFam" id="1.20.1250.20:FF:000134">
    <property type="entry name" value="MFS sugar transporter protein"/>
    <property type="match status" value="1"/>
</dbReference>
<evidence type="ECO:0000313" key="10">
    <source>
        <dbReference type="EMBL" id="CEI68112.1"/>
    </source>
</evidence>
<dbReference type="GO" id="GO:0005351">
    <property type="term" value="F:carbohydrate:proton symporter activity"/>
    <property type="evidence" value="ECO:0007669"/>
    <property type="project" value="TreeGrafter"/>
</dbReference>
<protein>
    <recommendedName>
        <fullName evidence="9">Major facilitator superfamily (MFS) profile domain-containing protein</fullName>
    </recommendedName>
</protein>
<feature type="transmembrane region" description="Helical" evidence="8">
    <location>
        <begin position="59"/>
        <end position="81"/>
    </location>
</feature>
<accession>A0A2L2TAX4</accession>
<dbReference type="InterPro" id="IPR003663">
    <property type="entry name" value="Sugar/inositol_transpt"/>
</dbReference>
<sequence>MSSAIPDLPTEPTKGDGRGTFLLAICCFVATANSATIGYDSSMMNGLQILPSYIEYFNLNTHLIALNVAIVFAGSVLAMPFAGPISDKYGRKWGMAITSIIAIVGAVIQSAAVQEAMFCIGRLLVGFSVTTGATAAPAYISEVAHPKHRTMLTGLYGTSWYVGSLMAAGITYGSQFIDSTWSWRVPSLLQLIPSICCILPLPFLPESPRWLVYQDRHEEARDILVKYHGDGDTRSPVVLIEYDEICQTLQYEKTVQKTDFAALYKTRLTTFLSTFPVFNVLTCIFLTVFCQVSGNNIVSYYLGDVLTSIGIKETQTQLGINIGLSAFNLFCAGAGAILADPIGRRKSFLGSTTIISFMLIIIAVLTKLYGNSPTTSTSAAQVALIFLFYGTYSFVWTPLATLYPVEVLSYSMRGNGLGFYSGVVYATAFLNTFAIPYAMEWSSWGFYLITAMWNLAFELPIMYFYFPSTERKTLEEIDIIFEGIKHSNIDISVHDVMRRGVLVPGDKITTVEQEERD</sequence>
<feature type="transmembrane region" description="Helical" evidence="8">
    <location>
        <begin position="318"/>
        <end position="339"/>
    </location>
</feature>
<feature type="transmembrane region" description="Helical" evidence="8">
    <location>
        <begin position="277"/>
        <end position="298"/>
    </location>
</feature>
<dbReference type="InterPro" id="IPR036259">
    <property type="entry name" value="MFS_trans_sf"/>
</dbReference>
<evidence type="ECO:0000256" key="3">
    <source>
        <dbReference type="ARBA" id="ARBA00022448"/>
    </source>
</evidence>
<evidence type="ECO:0000256" key="2">
    <source>
        <dbReference type="ARBA" id="ARBA00010992"/>
    </source>
</evidence>
<dbReference type="PROSITE" id="PS50850">
    <property type="entry name" value="MFS"/>
    <property type="match status" value="1"/>
</dbReference>
<dbReference type="InterPro" id="IPR005829">
    <property type="entry name" value="Sugar_transporter_CS"/>
</dbReference>
<feature type="transmembrane region" description="Helical" evidence="8">
    <location>
        <begin position="21"/>
        <end position="39"/>
    </location>
</feature>
<feature type="transmembrane region" description="Helical" evidence="8">
    <location>
        <begin position="93"/>
        <end position="114"/>
    </location>
</feature>
<reference evidence="11" key="1">
    <citation type="submission" date="2014-10" db="EMBL/GenBank/DDBJ databases">
        <authorList>
            <person name="King R."/>
        </authorList>
    </citation>
    <scope>NUCLEOTIDE SEQUENCE [LARGE SCALE GENOMIC DNA]</scope>
    <source>
        <strain evidence="11">A3/5</strain>
    </source>
</reference>
<dbReference type="Gene3D" id="1.20.1250.20">
    <property type="entry name" value="MFS general substrate transporter like domains"/>
    <property type="match status" value="1"/>
</dbReference>
<evidence type="ECO:0000256" key="6">
    <source>
        <dbReference type="ARBA" id="ARBA00023136"/>
    </source>
</evidence>
<dbReference type="InterPro" id="IPR005828">
    <property type="entry name" value="MFS_sugar_transport-like"/>
</dbReference>